<protein>
    <submittedName>
        <fullName evidence="1">Uncharacterized protein</fullName>
    </submittedName>
</protein>
<proteinExistence type="predicted"/>
<name>A0A6J5MCJ0_9CAUD</name>
<dbReference type="EMBL" id="LR796435">
    <property type="protein sequence ID" value="CAB4144012.1"/>
    <property type="molecule type" value="Genomic_DNA"/>
</dbReference>
<sequence>MSYKTEYISEEMKKKPTDYDYKRASVYFSNKSLTILKKIKKEAKSTKGIELKTSAIIRDALKFYFENSNDTPTTKRKR</sequence>
<accession>A0A6J5MCJ0</accession>
<organism evidence="1">
    <name type="scientific">uncultured Caudovirales phage</name>
    <dbReference type="NCBI Taxonomy" id="2100421"/>
    <lineage>
        <taxon>Viruses</taxon>
        <taxon>Duplodnaviria</taxon>
        <taxon>Heunggongvirae</taxon>
        <taxon>Uroviricota</taxon>
        <taxon>Caudoviricetes</taxon>
        <taxon>Peduoviridae</taxon>
        <taxon>Maltschvirus</taxon>
        <taxon>Maltschvirus maltsch</taxon>
    </lineage>
</organism>
<reference evidence="1" key="1">
    <citation type="submission" date="2020-04" db="EMBL/GenBank/DDBJ databases">
        <authorList>
            <person name="Chiriac C."/>
            <person name="Salcher M."/>
            <person name="Ghai R."/>
            <person name="Kavagutti S V."/>
        </authorList>
    </citation>
    <scope>NUCLEOTIDE SEQUENCE</scope>
</reference>
<evidence type="ECO:0000313" key="1">
    <source>
        <dbReference type="EMBL" id="CAB4144012.1"/>
    </source>
</evidence>
<gene>
    <name evidence="1" type="ORF">UFOVP457_19</name>
</gene>